<dbReference type="SUPFAM" id="SSF110296">
    <property type="entry name" value="Oligoxyloglucan reducing end-specific cellobiohydrolase"/>
    <property type="match status" value="1"/>
</dbReference>
<keyword evidence="1" id="KW-0677">Repeat</keyword>
<dbReference type="AlphaFoldDB" id="A0A372LL59"/>
<reference evidence="4 5" key="1">
    <citation type="submission" date="2018-08" db="EMBL/GenBank/DDBJ databases">
        <title>Bacillus chawlae sp. nov., Bacillus glennii sp. nov., and Bacillus saganii sp. nov. Isolated from the Vehicle Assembly Building at Kennedy Space Center where the Viking Spacecraft were Assembled.</title>
        <authorList>
            <person name="Seuylemezian A."/>
            <person name="Vaishampayan P."/>
        </authorList>
    </citation>
    <scope>NUCLEOTIDE SEQUENCE [LARGE SCALE GENOMIC DNA]</scope>
    <source>
        <strain evidence="4 5">V47-23a</strain>
    </source>
</reference>
<dbReference type="NCBIfam" id="NF045728">
    <property type="entry name" value="glycosyl_F510_1955"/>
    <property type="match status" value="1"/>
</dbReference>
<feature type="signal peptide" evidence="2">
    <location>
        <begin position="1"/>
        <end position="21"/>
    </location>
</feature>
<evidence type="ECO:0000259" key="3">
    <source>
        <dbReference type="Pfam" id="PF15902"/>
    </source>
</evidence>
<dbReference type="Pfam" id="PF15902">
    <property type="entry name" value="Sortilin-Vps10"/>
    <property type="match status" value="1"/>
</dbReference>
<evidence type="ECO:0000256" key="1">
    <source>
        <dbReference type="ARBA" id="ARBA00022737"/>
    </source>
</evidence>
<evidence type="ECO:0000313" key="4">
    <source>
        <dbReference type="EMBL" id="RFU67492.1"/>
    </source>
</evidence>
<feature type="chain" id="PRO_5039375914" evidence="2">
    <location>
        <begin position="22"/>
        <end position="279"/>
    </location>
</feature>
<dbReference type="RefSeq" id="WP_117327487.1">
    <property type="nucleotide sequence ID" value="NZ_QVTE01000043.1"/>
</dbReference>
<dbReference type="InterPro" id="IPR054817">
    <property type="entry name" value="Glycosyl_F510_1955-like"/>
</dbReference>
<keyword evidence="2" id="KW-0732">Signal</keyword>
<sequence>MKLSKWLLTSGLISLFLTGCAGEEETQNKSDSTPMYEETKEVELEHLHGMGYAGNQNDIYFATHFGLVKYSKDKWYTSSKEKHDYMGFQPTKEGFYSSGHPEQGSNLENPLGLIKSTNEGKSFKKLTLYGKTDFHYLAASYNSKVIYALNEQPNSQLKSSGLFYTEDEGKSWRESKMSGFKGDSIYGIAAHPDKPNIVVIASSNGLFLSDDYGETFKLSSNENQITAVEFQENSLLYSSLKSGSIELYKQDLTNNKDAKINVPAEINDNNPVYVYRIQS</sequence>
<gene>
    <name evidence="4" type="ORF">D0469_14675</name>
</gene>
<evidence type="ECO:0000313" key="5">
    <source>
        <dbReference type="Proteomes" id="UP000264541"/>
    </source>
</evidence>
<dbReference type="OrthoDB" id="9764804at2"/>
<proteinExistence type="predicted"/>
<name>A0A372LL59_9BACI</name>
<evidence type="ECO:0000256" key="2">
    <source>
        <dbReference type="SAM" id="SignalP"/>
    </source>
</evidence>
<feature type="domain" description="Sortilin N-terminal" evidence="3">
    <location>
        <begin position="114"/>
        <end position="239"/>
    </location>
</feature>
<dbReference type="InterPro" id="IPR015943">
    <property type="entry name" value="WD40/YVTN_repeat-like_dom_sf"/>
</dbReference>
<dbReference type="EMBL" id="QVTE01000043">
    <property type="protein sequence ID" value="RFU67492.1"/>
    <property type="molecule type" value="Genomic_DNA"/>
</dbReference>
<comment type="caution">
    <text evidence="4">The sequence shown here is derived from an EMBL/GenBank/DDBJ whole genome shotgun (WGS) entry which is preliminary data.</text>
</comment>
<protein>
    <submittedName>
        <fullName evidence="4">Sialidase</fullName>
    </submittedName>
</protein>
<dbReference type="InterPro" id="IPR031778">
    <property type="entry name" value="Sortilin_N"/>
</dbReference>
<dbReference type="PROSITE" id="PS51257">
    <property type="entry name" value="PROKAR_LIPOPROTEIN"/>
    <property type="match status" value="1"/>
</dbReference>
<dbReference type="Gene3D" id="2.130.10.10">
    <property type="entry name" value="YVTN repeat-like/Quinoprotein amine dehydrogenase"/>
    <property type="match status" value="1"/>
</dbReference>
<dbReference type="Proteomes" id="UP000264541">
    <property type="component" value="Unassembled WGS sequence"/>
</dbReference>
<accession>A0A372LL59</accession>
<organism evidence="4 5">
    <name type="scientific">Peribacillus saganii</name>
    <dbReference type="NCBI Taxonomy" id="2303992"/>
    <lineage>
        <taxon>Bacteria</taxon>
        <taxon>Bacillati</taxon>
        <taxon>Bacillota</taxon>
        <taxon>Bacilli</taxon>
        <taxon>Bacillales</taxon>
        <taxon>Bacillaceae</taxon>
        <taxon>Peribacillus</taxon>
    </lineage>
</organism>
<keyword evidence="5" id="KW-1185">Reference proteome</keyword>